<organism evidence="1 2">
    <name type="scientific">Streptobacillus felis</name>
    <dbReference type="NCBI Taxonomy" id="1384509"/>
    <lineage>
        <taxon>Bacteria</taxon>
        <taxon>Fusobacteriati</taxon>
        <taxon>Fusobacteriota</taxon>
        <taxon>Fusobacteriia</taxon>
        <taxon>Fusobacteriales</taxon>
        <taxon>Leptotrichiaceae</taxon>
        <taxon>Streptobacillus</taxon>
    </lineage>
</organism>
<evidence type="ECO:0000313" key="1">
    <source>
        <dbReference type="EMBL" id="NYV28247.1"/>
    </source>
</evidence>
<dbReference type="RefSeq" id="WP_180136271.1">
    <property type="nucleotide sequence ID" value="NZ_JABMKT010000028.1"/>
</dbReference>
<dbReference type="Gene3D" id="3.30.300.20">
    <property type="match status" value="1"/>
</dbReference>
<dbReference type="Proteomes" id="UP000526184">
    <property type="component" value="Unassembled WGS sequence"/>
</dbReference>
<dbReference type="EMBL" id="JABMKT010000028">
    <property type="protein sequence ID" value="NYV28247.1"/>
    <property type="molecule type" value="Genomic_DNA"/>
</dbReference>
<dbReference type="SUPFAM" id="SSF82784">
    <property type="entry name" value="OsmC-like"/>
    <property type="match status" value="1"/>
</dbReference>
<dbReference type="Pfam" id="PF02566">
    <property type="entry name" value="OsmC"/>
    <property type="match status" value="1"/>
</dbReference>
<comment type="caution">
    <text evidence="1">The sequence shown here is derived from an EMBL/GenBank/DDBJ whole genome shotgun (WGS) entry which is preliminary data.</text>
</comment>
<protein>
    <submittedName>
        <fullName evidence="1">OsmC family protein</fullName>
    </submittedName>
</protein>
<evidence type="ECO:0000313" key="2">
    <source>
        <dbReference type="Proteomes" id="UP000526184"/>
    </source>
</evidence>
<sequence>MYITKGKSLEKYEVTTETNGSLYNMDYKKVEPIGTSPVGLLNSALVGCIIMGIKSYYNIMGIDVKVEVESRLDGMNIDMDIQIDTEISEAELERLLAFIDEKCTVSKMLSKDVKVTKKIRGV</sequence>
<gene>
    <name evidence="1" type="ORF">HP397_05435</name>
</gene>
<accession>A0A7Z0PGQ2</accession>
<dbReference type="InterPro" id="IPR003718">
    <property type="entry name" value="OsmC/Ohr_fam"/>
</dbReference>
<dbReference type="InterPro" id="IPR036102">
    <property type="entry name" value="OsmC/Ohrsf"/>
</dbReference>
<dbReference type="InterPro" id="IPR015946">
    <property type="entry name" value="KH_dom-like_a/b"/>
</dbReference>
<proteinExistence type="predicted"/>
<name>A0A7Z0PGQ2_9FUSO</name>
<reference evidence="1 2" key="1">
    <citation type="submission" date="2020-05" db="EMBL/GenBank/DDBJ databases">
        <title>Streptobacillus felis strain LHL191014123.</title>
        <authorList>
            <person name="Fawzy A."/>
            <person name="Rau J."/>
            <person name="Risse K."/>
            <person name="Schauerte N."/>
            <person name="Geiger C."/>
            <person name="Blom J."/>
            <person name="Imirzalioglu C."/>
            <person name="Falgenhauer J."/>
            <person name="Bach A."/>
            <person name="Herden C."/>
            <person name="Eisenberg T."/>
        </authorList>
    </citation>
    <scope>NUCLEOTIDE SEQUENCE [LARGE SCALE GENOMIC DNA]</scope>
    <source>
        <strain evidence="1 2">LHL191014123</strain>
    </source>
</reference>
<dbReference type="AlphaFoldDB" id="A0A7Z0PGQ2"/>
<keyword evidence="2" id="KW-1185">Reference proteome</keyword>